<dbReference type="Pfam" id="PF13692">
    <property type="entry name" value="Glyco_trans_1_4"/>
    <property type="match status" value="1"/>
</dbReference>
<feature type="region of interest" description="Disordered" evidence="1">
    <location>
        <begin position="386"/>
        <end position="411"/>
    </location>
</feature>
<dbReference type="Proteomes" id="UP000617145">
    <property type="component" value="Unassembled WGS sequence"/>
</dbReference>
<dbReference type="RefSeq" id="WP_188790960.1">
    <property type="nucleotide sequence ID" value="NZ_BMJV01000006.1"/>
</dbReference>
<dbReference type="InterPro" id="IPR050194">
    <property type="entry name" value="Glycosyltransferase_grp1"/>
</dbReference>
<accession>A0A8J2ZL67</accession>
<keyword evidence="3" id="KW-1185">Reference proteome</keyword>
<dbReference type="PANTHER" id="PTHR45947:SF3">
    <property type="entry name" value="SULFOQUINOVOSYL TRANSFERASE SQD2"/>
    <property type="match status" value="1"/>
</dbReference>
<dbReference type="EMBL" id="BMJV01000006">
    <property type="protein sequence ID" value="GGG78268.1"/>
    <property type="molecule type" value="Genomic_DNA"/>
</dbReference>
<organism evidence="2 3">
    <name type="scientific">Salipiger pallidus</name>
    <dbReference type="NCBI Taxonomy" id="1775170"/>
    <lineage>
        <taxon>Bacteria</taxon>
        <taxon>Pseudomonadati</taxon>
        <taxon>Pseudomonadota</taxon>
        <taxon>Alphaproteobacteria</taxon>
        <taxon>Rhodobacterales</taxon>
        <taxon>Roseobacteraceae</taxon>
        <taxon>Salipiger</taxon>
    </lineage>
</organism>
<reference evidence="2" key="1">
    <citation type="journal article" date="2014" name="Int. J. Syst. Evol. Microbiol.">
        <title>Complete genome sequence of Corynebacterium casei LMG S-19264T (=DSM 44701T), isolated from a smear-ripened cheese.</title>
        <authorList>
            <consortium name="US DOE Joint Genome Institute (JGI-PGF)"/>
            <person name="Walter F."/>
            <person name="Albersmeier A."/>
            <person name="Kalinowski J."/>
            <person name="Ruckert C."/>
        </authorList>
    </citation>
    <scope>NUCLEOTIDE SEQUENCE</scope>
    <source>
        <strain evidence="2">CGMCC 1.15762</strain>
    </source>
</reference>
<dbReference type="Gene3D" id="3.40.50.2000">
    <property type="entry name" value="Glycogen Phosphorylase B"/>
    <property type="match status" value="2"/>
</dbReference>
<evidence type="ECO:0000313" key="2">
    <source>
        <dbReference type="EMBL" id="GGG78268.1"/>
    </source>
</evidence>
<protein>
    <submittedName>
        <fullName evidence="2">Uncharacterized protein</fullName>
    </submittedName>
</protein>
<reference evidence="2" key="2">
    <citation type="submission" date="2020-09" db="EMBL/GenBank/DDBJ databases">
        <authorList>
            <person name="Sun Q."/>
            <person name="Zhou Y."/>
        </authorList>
    </citation>
    <scope>NUCLEOTIDE SEQUENCE</scope>
    <source>
        <strain evidence="2">CGMCC 1.15762</strain>
    </source>
</reference>
<dbReference type="AlphaFoldDB" id="A0A8J2ZL67"/>
<dbReference type="CDD" id="cd03801">
    <property type="entry name" value="GT4_PimA-like"/>
    <property type="match status" value="1"/>
</dbReference>
<dbReference type="SUPFAM" id="SSF53756">
    <property type="entry name" value="UDP-Glycosyltransferase/glycogen phosphorylase"/>
    <property type="match status" value="1"/>
</dbReference>
<gene>
    <name evidence="2" type="ORF">GCM10011415_29050</name>
</gene>
<comment type="caution">
    <text evidence="2">The sequence shown here is derived from an EMBL/GenBank/DDBJ whole genome shotgun (WGS) entry which is preliminary data.</text>
</comment>
<dbReference type="PANTHER" id="PTHR45947">
    <property type="entry name" value="SULFOQUINOVOSYL TRANSFERASE SQD2"/>
    <property type="match status" value="1"/>
</dbReference>
<dbReference type="GO" id="GO:0016757">
    <property type="term" value="F:glycosyltransferase activity"/>
    <property type="evidence" value="ECO:0007669"/>
    <property type="project" value="TreeGrafter"/>
</dbReference>
<proteinExistence type="predicted"/>
<name>A0A8J2ZL67_9RHOB</name>
<evidence type="ECO:0000313" key="3">
    <source>
        <dbReference type="Proteomes" id="UP000617145"/>
    </source>
</evidence>
<evidence type="ECO:0000256" key="1">
    <source>
        <dbReference type="SAM" id="MobiDB-lite"/>
    </source>
</evidence>
<sequence>MADSRLKIAYLCDFSPLDPHMYSGGNRRMHDALQQHVGDVTILPQGWGLAEPLRRAIARMPLHMALRLRWRAHLALAPLIARKVETELKRDRYDVLFTTYAFHALSRVSPPYPMLTAFTSDATQTIYRNSEVGRAHPSRYPGGRLLDAWVESREREVFRNTDLLLWPSRWIKDEADALYGLDPDRSLEVPWGAGLKDAPPETTVPPLGRDHPLELLIVGRDWFAKGGPTALATMTALRARGIDARLTVIGCVPPSELWSDHVTVHPQLDKTVPAELALFDDAFRRAHFLMQPSYESYGFAFCEASAHALPALCLDVGGVPVRDGINGHALAPGSEATAFANLIETYIDAPERYRALACTARHEFDTRLNWDAWGRSVAGSLHAALAKRDGPTQAEPPCSGSCPGPMVHPAE</sequence>